<dbReference type="InterPro" id="IPR011051">
    <property type="entry name" value="RmlC_Cupin_sf"/>
</dbReference>
<evidence type="ECO:0000256" key="3">
    <source>
        <dbReference type="ARBA" id="ARBA00023239"/>
    </source>
</evidence>
<evidence type="ECO:0000256" key="4">
    <source>
        <dbReference type="ARBA" id="ARBA00047684"/>
    </source>
</evidence>
<dbReference type="Gene3D" id="2.60.120.480">
    <property type="entry name" value="Ureidoglycolate hydrolase"/>
    <property type="match status" value="1"/>
</dbReference>
<accession>A0A382IFI2</accession>
<dbReference type="InterPro" id="IPR007247">
    <property type="entry name" value="Ureidogly_lyase"/>
</dbReference>
<dbReference type="GO" id="GO:0004848">
    <property type="term" value="F:ureidoglycolate hydrolase activity"/>
    <property type="evidence" value="ECO:0007669"/>
    <property type="project" value="InterPro"/>
</dbReference>
<dbReference type="InterPro" id="IPR024060">
    <property type="entry name" value="Ureidoglycolate_lyase_dom_sf"/>
</dbReference>
<evidence type="ECO:0000256" key="2">
    <source>
        <dbReference type="ARBA" id="ARBA00022631"/>
    </source>
</evidence>
<dbReference type="PANTHER" id="PTHR21221:SF1">
    <property type="entry name" value="UREIDOGLYCOLATE LYASE"/>
    <property type="match status" value="1"/>
</dbReference>
<protein>
    <recommendedName>
        <fullName evidence="6">Ureidoglycolate hydrolase</fullName>
    </recommendedName>
</protein>
<evidence type="ECO:0000313" key="5">
    <source>
        <dbReference type="EMBL" id="SVB98032.1"/>
    </source>
</evidence>
<sequence length="152" mass="17396">MPIDFYGGAVKVHRVVDFVSDEQTEMPLVTVQTRPNEVRWMERHFKHTQTFIPLDGAPFVVVMAPPNDDEMADLDKVEAFLFDGSAGFTMKLGTWHEFPFAVEDDTNIIVVLRREATDGLIRDNVIQDEAQSPDLDKKDLLQRANVLFQFEL</sequence>
<keyword evidence="3" id="KW-0456">Lyase</keyword>
<dbReference type="EMBL" id="UINC01066891">
    <property type="protein sequence ID" value="SVB98032.1"/>
    <property type="molecule type" value="Genomic_DNA"/>
</dbReference>
<dbReference type="SUPFAM" id="SSF51182">
    <property type="entry name" value="RmlC-like cupins"/>
    <property type="match status" value="1"/>
</dbReference>
<dbReference type="Pfam" id="PF04115">
    <property type="entry name" value="Ureidogly_lyase"/>
    <property type="match status" value="1"/>
</dbReference>
<comment type="catalytic activity">
    <reaction evidence="4">
        <text>(S)-ureidoglycolate = urea + glyoxylate</text>
        <dbReference type="Rhea" id="RHEA:11304"/>
        <dbReference type="ChEBI" id="CHEBI:16199"/>
        <dbReference type="ChEBI" id="CHEBI:36655"/>
        <dbReference type="ChEBI" id="CHEBI:57296"/>
        <dbReference type="EC" id="4.3.2.3"/>
    </reaction>
</comment>
<dbReference type="GO" id="GO:0006144">
    <property type="term" value="P:purine nucleobase metabolic process"/>
    <property type="evidence" value="ECO:0007669"/>
    <property type="project" value="UniProtKB-KW"/>
</dbReference>
<dbReference type="InterPro" id="IPR047233">
    <property type="entry name" value="UAH_cupin"/>
</dbReference>
<evidence type="ECO:0008006" key="6">
    <source>
        <dbReference type="Google" id="ProtNLM"/>
    </source>
</evidence>
<organism evidence="5">
    <name type="scientific">marine metagenome</name>
    <dbReference type="NCBI Taxonomy" id="408172"/>
    <lineage>
        <taxon>unclassified sequences</taxon>
        <taxon>metagenomes</taxon>
        <taxon>ecological metagenomes</taxon>
    </lineage>
</organism>
<reference evidence="5" key="1">
    <citation type="submission" date="2018-05" db="EMBL/GenBank/DDBJ databases">
        <authorList>
            <person name="Lanie J.A."/>
            <person name="Ng W.-L."/>
            <person name="Kazmierczak K.M."/>
            <person name="Andrzejewski T.M."/>
            <person name="Davidsen T.M."/>
            <person name="Wayne K.J."/>
            <person name="Tettelin H."/>
            <person name="Glass J.I."/>
            <person name="Rusch D."/>
            <person name="Podicherti R."/>
            <person name="Tsui H.-C.T."/>
            <person name="Winkler M.E."/>
        </authorList>
    </citation>
    <scope>NUCLEOTIDE SEQUENCE</scope>
</reference>
<keyword evidence="2" id="KW-0659">Purine metabolism</keyword>
<evidence type="ECO:0000256" key="1">
    <source>
        <dbReference type="ARBA" id="ARBA00011738"/>
    </source>
</evidence>
<dbReference type="GO" id="GO:0000256">
    <property type="term" value="P:allantoin catabolic process"/>
    <property type="evidence" value="ECO:0007669"/>
    <property type="project" value="InterPro"/>
</dbReference>
<dbReference type="PANTHER" id="PTHR21221">
    <property type="entry name" value="UREIDOGLYCOLATE HYDROLASE"/>
    <property type="match status" value="1"/>
</dbReference>
<name>A0A382IFI2_9ZZZZ</name>
<dbReference type="GO" id="GO:0050385">
    <property type="term" value="F:ureidoglycolate lyase activity"/>
    <property type="evidence" value="ECO:0007669"/>
    <property type="project" value="UniProtKB-EC"/>
</dbReference>
<dbReference type="AlphaFoldDB" id="A0A382IFI2"/>
<gene>
    <name evidence="5" type="ORF">METZ01_LOCUS250886</name>
</gene>
<proteinExistence type="predicted"/>
<dbReference type="CDD" id="cd20298">
    <property type="entry name" value="cupin_UAH"/>
    <property type="match status" value="1"/>
</dbReference>
<comment type="subunit">
    <text evidence="1">Homodimer.</text>
</comment>